<name>A0A4Y7JAY7_PAPSO</name>
<dbReference type="AlphaFoldDB" id="A0A4Y7JAY7"/>
<accession>A0A4Y7JAY7</accession>
<feature type="region of interest" description="Disordered" evidence="1">
    <location>
        <begin position="1"/>
        <end position="33"/>
    </location>
</feature>
<sequence length="70" mass="7759">MQVLKPKRRGGPKNAPAKVKPASLDSDKEDEVPSLAEAVEQPLTRARKLHTHIFDKGYKIDPTVVAKEAR</sequence>
<protein>
    <submittedName>
        <fullName evidence="2">Uncharacterized protein</fullName>
    </submittedName>
</protein>
<feature type="compositionally biased region" description="Basic residues" evidence="1">
    <location>
        <begin position="1"/>
        <end position="11"/>
    </location>
</feature>
<proteinExistence type="predicted"/>
<organism evidence="2 3">
    <name type="scientific">Papaver somniferum</name>
    <name type="common">Opium poppy</name>
    <dbReference type="NCBI Taxonomy" id="3469"/>
    <lineage>
        <taxon>Eukaryota</taxon>
        <taxon>Viridiplantae</taxon>
        <taxon>Streptophyta</taxon>
        <taxon>Embryophyta</taxon>
        <taxon>Tracheophyta</taxon>
        <taxon>Spermatophyta</taxon>
        <taxon>Magnoliopsida</taxon>
        <taxon>Ranunculales</taxon>
        <taxon>Papaveraceae</taxon>
        <taxon>Papaveroideae</taxon>
        <taxon>Papaver</taxon>
    </lineage>
</organism>
<gene>
    <name evidence="2" type="ORF">C5167_004479</name>
</gene>
<reference evidence="2 3" key="1">
    <citation type="journal article" date="2018" name="Science">
        <title>The opium poppy genome and morphinan production.</title>
        <authorList>
            <person name="Guo L."/>
            <person name="Winzer T."/>
            <person name="Yang X."/>
            <person name="Li Y."/>
            <person name="Ning Z."/>
            <person name="He Z."/>
            <person name="Teodor R."/>
            <person name="Lu Y."/>
            <person name="Bowser T.A."/>
            <person name="Graham I.A."/>
            <person name="Ye K."/>
        </authorList>
    </citation>
    <scope>NUCLEOTIDE SEQUENCE [LARGE SCALE GENOMIC DNA]</scope>
    <source>
        <strain evidence="3">cv. HN1</strain>
        <tissue evidence="2">Leaves</tissue>
    </source>
</reference>
<dbReference type="EMBL" id="CM010718">
    <property type="protein sequence ID" value="RZC57180.1"/>
    <property type="molecule type" value="Genomic_DNA"/>
</dbReference>
<evidence type="ECO:0000313" key="2">
    <source>
        <dbReference type="EMBL" id="RZC57180.1"/>
    </source>
</evidence>
<dbReference type="Gramene" id="RZC57180">
    <property type="protein sequence ID" value="RZC57180"/>
    <property type="gene ID" value="C5167_004479"/>
</dbReference>
<evidence type="ECO:0000313" key="3">
    <source>
        <dbReference type="Proteomes" id="UP000316621"/>
    </source>
</evidence>
<evidence type="ECO:0000256" key="1">
    <source>
        <dbReference type="SAM" id="MobiDB-lite"/>
    </source>
</evidence>
<keyword evidence="3" id="KW-1185">Reference proteome</keyword>
<dbReference type="Proteomes" id="UP000316621">
    <property type="component" value="Chromosome 4"/>
</dbReference>